<evidence type="ECO:0000256" key="1">
    <source>
        <dbReference type="SAM" id="MobiDB-lite"/>
    </source>
</evidence>
<dbReference type="AlphaFoldDB" id="A0A8G2FXB2"/>
<evidence type="ECO:0000313" key="3">
    <source>
        <dbReference type="Proteomes" id="UP000192315"/>
    </source>
</evidence>
<dbReference type="EMBL" id="FWYE01000003">
    <property type="protein sequence ID" value="SMD31207.1"/>
    <property type="molecule type" value="Genomic_DNA"/>
</dbReference>
<comment type="caution">
    <text evidence="2">The sequence shown here is derived from an EMBL/GenBank/DDBJ whole genome shotgun (WGS) entry which is preliminary data.</text>
</comment>
<evidence type="ECO:0000313" key="2">
    <source>
        <dbReference type="EMBL" id="SMD31207.1"/>
    </source>
</evidence>
<dbReference type="Proteomes" id="UP000192315">
    <property type="component" value="Unassembled WGS sequence"/>
</dbReference>
<accession>A0A8G2FXB2</accession>
<keyword evidence="3" id="KW-1185">Reference proteome</keyword>
<gene>
    <name evidence="2" type="ORF">SAMN02745355_1130</name>
</gene>
<sequence length="109" mass="12724">MKIDEAELGEEKPVSERPGGKPFAREIDYRVGDLFWGKIHIRNSGKMYMLVTSKIPFNWKPLVKDLKLKGKIVDSAGGFLWVQEDEKYINDDVKFLKDYLEKMKNSKKE</sequence>
<reference evidence="2 3" key="1">
    <citation type="submission" date="2017-04" db="EMBL/GenBank/DDBJ databases">
        <authorList>
            <person name="Varghese N."/>
            <person name="Submissions S."/>
        </authorList>
    </citation>
    <scope>NUCLEOTIDE SEQUENCE [LARGE SCALE GENOMIC DNA]</scope>
    <source>
        <strain evidence="2 3">DSM 9789</strain>
    </source>
</reference>
<proteinExistence type="predicted"/>
<organism evidence="2 3">
    <name type="scientific">Picrophilus torridus (strain ATCC 700027 / DSM 9790 / JCM 10055 / NBRC 100828 / KAW 2/3)</name>
    <dbReference type="NCBI Taxonomy" id="1122961"/>
    <lineage>
        <taxon>Archaea</taxon>
        <taxon>Methanobacteriati</taxon>
        <taxon>Thermoplasmatota</taxon>
        <taxon>Thermoplasmata</taxon>
        <taxon>Thermoplasmatales</taxon>
        <taxon>Picrophilaceae</taxon>
        <taxon>Picrophilus</taxon>
    </lineage>
</organism>
<protein>
    <submittedName>
        <fullName evidence="2">Succinate dehydrogenase subunit D</fullName>
    </submittedName>
</protein>
<feature type="region of interest" description="Disordered" evidence="1">
    <location>
        <begin position="1"/>
        <end position="23"/>
    </location>
</feature>
<name>A0A8G2FXB2_PICTO</name>
<dbReference type="RefSeq" id="WP_084272934.1">
    <property type="nucleotide sequence ID" value="NZ_FWYE01000003.1"/>
</dbReference>